<dbReference type="PANTHER" id="PTHR34461:SF2">
    <property type="entry name" value="EXPRESSED PROTEIN"/>
    <property type="match status" value="1"/>
</dbReference>
<evidence type="ECO:0000313" key="2">
    <source>
        <dbReference type="EMBL" id="KAE9592042.1"/>
    </source>
</evidence>
<comment type="caution">
    <text evidence="2">The sequence shown here is derived from an EMBL/GenBank/DDBJ whole genome shotgun (WGS) entry which is preliminary data.</text>
</comment>
<evidence type="ECO:0000313" key="3">
    <source>
        <dbReference type="Proteomes" id="UP000447434"/>
    </source>
</evidence>
<evidence type="ECO:0000256" key="1">
    <source>
        <dbReference type="SAM" id="MobiDB-lite"/>
    </source>
</evidence>
<name>A0A6A4NRF0_LUPAL</name>
<keyword evidence="3" id="KW-1185">Reference proteome</keyword>
<protein>
    <submittedName>
        <fullName evidence="2">Uncharacterized protein</fullName>
    </submittedName>
</protein>
<dbReference type="PANTHER" id="PTHR34461">
    <property type="entry name" value="EXPRESSED PROTEIN"/>
    <property type="match status" value="1"/>
</dbReference>
<accession>A0A6A4NRF0</accession>
<proteinExistence type="predicted"/>
<feature type="region of interest" description="Disordered" evidence="1">
    <location>
        <begin position="211"/>
        <end position="250"/>
    </location>
</feature>
<gene>
    <name evidence="2" type="ORF">Lalb_Chr19g0125071</name>
</gene>
<feature type="compositionally biased region" description="Polar residues" evidence="1">
    <location>
        <begin position="211"/>
        <end position="222"/>
    </location>
</feature>
<organism evidence="2 3">
    <name type="scientific">Lupinus albus</name>
    <name type="common">White lupine</name>
    <name type="synonym">Lupinus termis</name>
    <dbReference type="NCBI Taxonomy" id="3870"/>
    <lineage>
        <taxon>Eukaryota</taxon>
        <taxon>Viridiplantae</taxon>
        <taxon>Streptophyta</taxon>
        <taxon>Embryophyta</taxon>
        <taxon>Tracheophyta</taxon>
        <taxon>Spermatophyta</taxon>
        <taxon>Magnoliopsida</taxon>
        <taxon>eudicotyledons</taxon>
        <taxon>Gunneridae</taxon>
        <taxon>Pentapetalae</taxon>
        <taxon>rosids</taxon>
        <taxon>fabids</taxon>
        <taxon>Fabales</taxon>
        <taxon>Fabaceae</taxon>
        <taxon>Papilionoideae</taxon>
        <taxon>50 kb inversion clade</taxon>
        <taxon>genistoids sensu lato</taxon>
        <taxon>core genistoids</taxon>
        <taxon>Genisteae</taxon>
        <taxon>Lupinus</taxon>
    </lineage>
</organism>
<sequence>MYWLMMVAECKEKLYAGEQTGKKKCTASGLDETRRARFVDKVSNRTKTFKGGFHPKGILKSPNRSRLSTECSSLQSCPYSTTVAFSKRQMHDFEMLTNKLTKELKSMKGLMDDMLRSEFCLNTSLRYKVNEARLAVRKAAKTEETASRCLSVMSRNCSRFCKLLKFAMDGPNPQRVMPKGRDKVSFADEVGGTLCQVRFFKSDQPSLLQSITEKESSSSNLHSKTEKESSSSNLHSKTEKESSCNNLPSI</sequence>
<dbReference type="Proteomes" id="UP000447434">
    <property type="component" value="Chromosome 19"/>
</dbReference>
<dbReference type="EMBL" id="WOCE01000019">
    <property type="protein sequence ID" value="KAE9592042.1"/>
    <property type="molecule type" value="Genomic_DNA"/>
</dbReference>
<dbReference type="AlphaFoldDB" id="A0A6A4NRF0"/>
<dbReference type="OrthoDB" id="775914at2759"/>
<reference evidence="3" key="1">
    <citation type="journal article" date="2020" name="Nat. Commun.">
        <title>Genome sequence of the cluster root forming white lupin.</title>
        <authorList>
            <person name="Hufnagel B."/>
            <person name="Marques A."/>
            <person name="Soriano A."/>
            <person name="Marques L."/>
            <person name="Divol F."/>
            <person name="Doumas P."/>
            <person name="Sallet E."/>
            <person name="Mancinotti D."/>
            <person name="Carrere S."/>
            <person name="Marande W."/>
            <person name="Arribat S."/>
            <person name="Keller J."/>
            <person name="Huneau C."/>
            <person name="Blein T."/>
            <person name="Aime D."/>
            <person name="Laguerre M."/>
            <person name="Taylor J."/>
            <person name="Schubert V."/>
            <person name="Nelson M."/>
            <person name="Geu-Flores F."/>
            <person name="Crespi M."/>
            <person name="Gallardo-Guerrero K."/>
            <person name="Delaux P.-M."/>
            <person name="Salse J."/>
            <person name="Berges H."/>
            <person name="Guyot R."/>
            <person name="Gouzy J."/>
            <person name="Peret B."/>
        </authorList>
    </citation>
    <scope>NUCLEOTIDE SEQUENCE [LARGE SCALE GENOMIC DNA]</scope>
    <source>
        <strain evidence="3">cv. Amiga</strain>
    </source>
</reference>